<evidence type="ECO:0000256" key="4">
    <source>
        <dbReference type="ARBA" id="ARBA00022793"/>
    </source>
</evidence>
<evidence type="ECO:0000259" key="9">
    <source>
        <dbReference type="Pfam" id="PF00218"/>
    </source>
</evidence>
<sequence>MQIRRRPPSPTFSISHLQYQVSVPGSEPRNILEKIVWHKETEVQAQREKVSLSDLKRRIEAVAPAQDFLAALRKGKTQPAVIAEVKKASPSKGVIRENFDPVAIAQSYQQGGASCLSVLTDQKFFQGSFENLAKVRAAVDLPLLCKEFIIYPYQIYQARVHGADAVLLIAAILSDQDLKYFSKIVRALGMTALIEVHSLEELDRVLALDSVTLIGVNNRNLEDFTVDLKTTETLYNTRREPLQNRDILLVSESGLHTPDDLQFVASVGAQAVLIGESLVKQDNPGQAIAALFSDQHQLQ</sequence>
<keyword evidence="3 8" id="KW-0028">Amino-acid biosynthesis</keyword>
<comment type="caution">
    <text evidence="10">The sequence shown here is derived from an EMBL/GenBank/DDBJ whole genome shotgun (WGS) entry which is preliminary data.</text>
</comment>
<evidence type="ECO:0000256" key="8">
    <source>
        <dbReference type="HAMAP-Rule" id="MF_00134"/>
    </source>
</evidence>
<evidence type="ECO:0000256" key="2">
    <source>
        <dbReference type="ARBA" id="ARBA00004696"/>
    </source>
</evidence>
<dbReference type="InterPro" id="IPR045186">
    <property type="entry name" value="Indole-3-glycerol_P_synth"/>
</dbReference>
<organism evidence="10 11">
    <name type="scientific">Roseofilum acuticapitatum BLCC-M154</name>
    <dbReference type="NCBI Taxonomy" id="3022444"/>
    <lineage>
        <taxon>Bacteria</taxon>
        <taxon>Bacillati</taxon>
        <taxon>Cyanobacteriota</taxon>
        <taxon>Cyanophyceae</taxon>
        <taxon>Desertifilales</taxon>
        <taxon>Desertifilaceae</taxon>
        <taxon>Roseofilum</taxon>
        <taxon>Roseofilum acuticapitatum</taxon>
    </lineage>
</organism>
<dbReference type="PROSITE" id="PS00614">
    <property type="entry name" value="IGPS"/>
    <property type="match status" value="1"/>
</dbReference>
<evidence type="ECO:0000256" key="7">
    <source>
        <dbReference type="ARBA" id="ARBA00023239"/>
    </source>
</evidence>
<dbReference type="Proteomes" id="UP001235303">
    <property type="component" value="Unassembled WGS sequence"/>
</dbReference>
<dbReference type="CDD" id="cd00331">
    <property type="entry name" value="IGPS"/>
    <property type="match status" value="1"/>
</dbReference>
<name>A0ABT7AVJ0_9CYAN</name>
<protein>
    <recommendedName>
        <fullName evidence="8">Indole-3-glycerol phosphate synthase</fullName>
        <shortName evidence="8">IGPS</shortName>
        <ecNumber evidence="8">4.1.1.48</ecNumber>
    </recommendedName>
</protein>
<keyword evidence="11" id="KW-1185">Reference proteome</keyword>
<dbReference type="GO" id="GO:0004425">
    <property type="term" value="F:indole-3-glycerol-phosphate synthase activity"/>
    <property type="evidence" value="ECO:0007669"/>
    <property type="project" value="UniProtKB-EC"/>
</dbReference>
<dbReference type="InterPro" id="IPR013785">
    <property type="entry name" value="Aldolase_TIM"/>
</dbReference>
<dbReference type="InterPro" id="IPR001468">
    <property type="entry name" value="Indole-3-GlycerolPSynthase_CS"/>
</dbReference>
<evidence type="ECO:0000256" key="6">
    <source>
        <dbReference type="ARBA" id="ARBA00023141"/>
    </source>
</evidence>
<dbReference type="PANTHER" id="PTHR22854:SF2">
    <property type="entry name" value="INDOLE-3-GLYCEROL-PHOSPHATE SYNTHASE"/>
    <property type="match status" value="1"/>
</dbReference>
<dbReference type="NCBIfam" id="NF001377">
    <property type="entry name" value="PRK00278.2-4"/>
    <property type="match status" value="1"/>
</dbReference>
<dbReference type="RefSeq" id="WP_347179303.1">
    <property type="nucleotide sequence ID" value="NZ_JAQOSP010000104.1"/>
</dbReference>
<dbReference type="NCBIfam" id="NF001372">
    <property type="entry name" value="PRK00278.1-4"/>
    <property type="match status" value="1"/>
</dbReference>
<dbReference type="PANTHER" id="PTHR22854">
    <property type="entry name" value="TRYPTOPHAN BIOSYNTHESIS PROTEIN"/>
    <property type="match status" value="1"/>
</dbReference>
<dbReference type="Gene3D" id="3.20.20.70">
    <property type="entry name" value="Aldolase class I"/>
    <property type="match status" value="1"/>
</dbReference>
<dbReference type="HAMAP" id="MF_00134_B">
    <property type="entry name" value="IGPS_B"/>
    <property type="match status" value="1"/>
</dbReference>
<proteinExistence type="inferred from homology"/>
<dbReference type="SUPFAM" id="SSF51366">
    <property type="entry name" value="Ribulose-phoshate binding barrel"/>
    <property type="match status" value="1"/>
</dbReference>
<evidence type="ECO:0000256" key="1">
    <source>
        <dbReference type="ARBA" id="ARBA00001633"/>
    </source>
</evidence>
<evidence type="ECO:0000256" key="5">
    <source>
        <dbReference type="ARBA" id="ARBA00022822"/>
    </source>
</evidence>
<keyword evidence="4 8" id="KW-0210">Decarboxylase</keyword>
<dbReference type="EC" id="4.1.1.48" evidence="8"/>
<keyword evidence="6 8" id="KW-0057">Aromatic amino acid biosynthesis</keyword>
<dbReference type="Pfam" id="PF00218">
    <property type="entry name" value="IGPS"/>
    <property type="match status" value="1"/>
</dbReference>
<evidence type="ECO:0000256" key="3">
    <source>
        <dbReference type="ARBA" id="ARBA00022605"/>
    </source>
</evidence>
<dbReference type="InterPro" id="IPR011060">
    <property type="entry name" value="RibuloseP-bd_barrel"/>
</dbReference>
<evidence type="ECO:0000313" key="10">
    <source>
        <dbReference type="EMBL" id="MDJ1170920.1"/>
    </source>
</evidence>
<reference evidence="10 11" key="1">
    <citation type="submission" date="2023-01" db="EMBL/GenBank/DDBJ databases">
        <title>Novel diversity within Roseofilum (Cyanobacteria; Desertifilaceae) from marine benthic mats with descriptions of four novel species.</title>
        <authorList>
            <person name="Wang Y."/>
            <person name="Berthold D.E."/>
            <person name="Hu J."/>
            <person name="Lefler F.W."/>
            <person name="Laughinghouse H.D. IV."/>
        </authorList>
    </citation>
    <scope>NUCLEOTIDE SEQUENCE [LARGE SCALE GENOMIC DNA]</scope>
    <source>
        <strain evidence="10 11">BLCC-M154</strain>
    </source>
</reference>
<comment type="similarity">
    <text evidence="8">Belongs to the TrpC family.</text>
</comment>
<accession>A0ABT7AVJ0</accession>
<comment type="catalytic activity">
    <reaction evidence="1 8">
        <text>1-(2-carboxyphenylamino)-1-deoxy-D-ribulose 5-phosphate + H(+) = (1S,2R)-1-C-(indol-3-yl)glycerol 3-phosphate + CO2 + H2O</text>
        <dbReference type="Rhea" id="RHEA:23476"/>
        <dbReference type="ChEBI" id="CHEBI:15377"/>
        <dbReference type="ChEBI" id="CHEBI:15378"/>
        <dbReference type="ChEBI" id="CHEBI:16526"/>
        <dbReference type="ChEBI" id="CHEBI:58613"/>
        <dbReference type="ChEBI" id="CHEBI:58866"/>
        <dbReference type="EC" id="4.1.1.48"/>
    </reaction>
</comment>
<evidence type="ECO:0000313" key="11">
    <source>
        <dbReference type="Proteomes" id="UP001235303"/>
    </source>
</evidence>
<comment type="pathway">
    <text evidence="2 8">Amino-acid biosynthesis; L-tryptophan biosynthesis; L-tryptophan from chorismate: step 4/5.</text>
</comment>
<dbReference type="InterPro" id="IPR013798">
    <property type="entry name" value="Indole-3-glycerol_P_synth_dom"/>
</dbReference>
<keyword evidence="5 8" id="KW-0822">Tryptophan biosynthesis</keyword>
<keyword evidence="7 8" id="KW-0456">Lyase</keyword>
<gene>
    <name evidence="8 10" type="primary">trpC</name>
    <name evidence="10" type="ORF">PMG71_15940</name>
</gene>
<dbReference type="EMBL" id="JAQOSP010000104">
    <property type="protein sequence ID" value="MDJ1170920.1"/>
    <property type="molecule type" value="Genomic_DNA"/>
</dbReference>
<feature type="domain" description="Indole-3-glycerol phosphate synthase" evidence="9">
    <location>
        <begin position="32"/>
        <end position="291"/>
    </location>
</feature>